<name>A0A834T4Q1_9FABA</name>
<accession>A0A834T4Q1</accession>
<keyword evidence="2" id="KW-1185">Reference proteome</keyword>
<dbReference type="Proteomes" id="UP000634136">
    <property type="component" value="Unassembled WGS sequence"/>
</dbReference>
<sequence length="39" mass="4472">MEEMKMVVRSVVDLPMDIKKCNVDVIQGICYVDDAQLKD</sequence>
<protein>
    <submittedName>
        <fullName evidence="1">2-oxoglutarate-dependent dioxygenase DAO-like</fullName>
    </submittedName>
</protein>
<evidence type="ECO:0000313" key="2">
    <source>
        <dbReference type="Proteomes" id="UP000634136"/>
    </source>
</evidence>
<keyword evidence="1" id="KW-0560">Oxidoreductase</keyword>
<dbReference type="GO" id="GO:0051213">
    <property type="term" value="F:dioxygenase activity"/>
    <property type="evidence" value="ECO:0007669"/>
    <property type="project" value="UniProtKB-KW"/>
</dbReference>
<organism evidence="1 2">
    <name type="scientific">Senna tora</name>
    <dbReference type="NCBI Taxonomy" id="362788"/>
    <lineage>
        <taxon>Eukaryota</taxon>
        <taxon>Viridiplantae</taxon>
        <taxon>Streptophyta</taxon>
        <taxon>Embryophyta</taxon>
        <taxon>Tracheophyta</taxon>
        <taxon>Spermatophyta</taxon>
        <taxon>Magnoliopsida</taxon>
        <taxon>eudicotyledons</taxon>
        <taxon>Gunneridae</taxon>
        <taxon>Pentapetalae</taxon>
        <taxon>rosids</taxon>
        <taxon>fabids</taxon>
        <taxon>Fabales</taxon>
        <taxon>Fabaceae</taxon>
        <taxon>Caesalpinioideae</taxon>
        <taxon>Cassia clade</taxon>
        <taxon>Senna</taxon>
    </lineage>
</organism>
<keyword evidence="1" id="KW-0223">Dioxygenase</keyword>
<proteinExistence type="predicted"/>
<dbReference type="EMBL" id="JAAIUW010000011">
    <property type="protein sequence ID" value="KAF7809534.1"/>
    <property type="molecule type" value="Genomic_DNA"/>
</dbReference>
<reference evidence="1" key="1">
    <citation type="submission" date="2020-09" db="EMBL/GenBank/DDBJ databases">
        <title>Genome-Enabled Discovery of Anthraquinone Biosynthesis in Senna tora.</title>
        <authorList>
            <person name="Kang S.-H."/>
            <person name="Pandey R.P."/>
            <person name="Lee C.-M."/>
            <person name="Sim J.-S."/>
            <person name="Jeong J.-T."/>
            <person name="Choi B.-S."/>
            <person name="Jung M."/>
            <person name="Ginzburg D."/>
            <person name="Zhao K."/>
            <person name="Won S.Y."/>
            <person name="Oh T.-J."/>
            <person name="Yu Y."/>
            <person name="Kim N.-H."/>
            <person name="Lee O.R."/>
            <person name="Lee T.-H."/>
            <person name="Bashyal P."/>
            <person name="Kim T.-S."/>
            <person name="Lee W.-H."/>
            <person name="Kawkins C."/>
            <person name="Kim C.-K."/>
            <person name="Kim J.S."/>
            <person name="Ahn B.O."/>
            <person name="Rhee S.Y."/>
            <person name="Sohng J.K."/>
        </authorList>
    </citation>
    <scope>NUCLEOTIDE SEQUENCE</scope>
    <source>
        <tissue evidence="1">Leaf</tissue>
    </source>
</reference>
<comment type="caution">
    <text evidence="1">The sequence shown here is derived from an EMBL/GenBank/DDBJ whole genome shotgun (WGS) entry which is preliminary data.</text>
</comment>
<gene>
    <name evidence="1" type="ORF">G2W53_036277</name>
</gene>
<dbReference type="AlphaFoldDB" id="A0A834T4Q1"/>
<evidence type="ECO:0000313" key="1">
    <source>
        <dbReference type="EMBL" id="KAF7809534.1"/>
    </source>
</evidence>